<reference evidence="2 3" key="1">
    <citation type="journal article" date="2018" name="PLoS Genet.">
        <title>Population sequencing reveals clonal diversity and ancestral inbreeding in the grapevine cultivar Chardonnay.</title>
        <authorList>
            <person name="Roach M.J."/>
            <person name="Johnson D.L."/>
            <person name="Bohlmann J."/>
            <person name="van Vuuren H.J."/>
            <person name="Jones S.J."/>
            <person name="Pretorius I.S."/>
            <person name="Schmidt S.A."/>
            <person name="Borneman A.R."/>
        </authorList>
    </citation>
    <scope>NUCLEOTIDE SEQUENCE [LARGE SCALE GENOMIC DNA]</scope>
    <source>
        <strain evidence="3">cv. Chardonnay</strain>
        <tissue evidence="2">Leaf</tissue>
    </source>
</reference>
<evidence type="ECO:0000313" key="3">
    <source>
        <dbReference type="Proteomes" id="UP000288805"/>
    </source>
</evidence>
<proteinExistence type="predicted"/>
<feature type="compositionally biased region" description="Polar residues" evidence="1">
    <location>
        <begin position="1"/>
        <end position="26"/>
    </location>
</feature>
<accession>A0A438EQK9</accession>
<dbReference type="Proteomes" id="UP000288805">
    <property type="component" value="Unassembled WGS sequence"/>
</dbReference>
<feature type="region of interest" description="Disordered" evidence="1">
    <location>
        <begin position="1"/>
        <end position="32"/>
    </location>
</feature>
<protein>
    <submittedName>
        <fullName evidence="2">Uncharacterized protein</fullName>
    </submittedName>
</protein>
<dbReference type="AlphaFoldDB" id="A0A438EQK9"/>
<comment type="caution">
    <text evidence="2">The sequence shown here is derived from an EMBL/GenBank/DDBJ whole genome shotgun (WGS) entry which is preliminary data.</text>
</comment>
<evidence type="ECO:0000313" key="2">
    <source>
        <dbReference type="EMBL" id="RVW50036.1"/>
    </source>
</evidence>
<dbReference type="EMBL" id="QGNW01001215">
    <property type="protein sequence ID" value="RVW50036.1"/>
    <property type="molecule type" value="Genomic_DNA"/>
</dbReference>
<sequence>METPATSNMETPATNNMETPTTSAGQDSFGYVSVGDDGDPSKTFCKCGEGWACVVTKTRNLLPPTPSSNAPKSVPVSYIYAILIHRKREKYSLARDTKTEGDSKTYALKSPGAGMAICRVGEGYTCVITKITGPDAGKTFVECGGGCTCVINGP</sequence>
<evidence type="ECO:0000256" key="1">
    <source>
        <dbReference type="SAM" id="MobiDB-lite"/>
    </source>
</evidence>
<organism evidence="2 3">
    <name type="scientific">Vitis vinifera</name>
    <name type="common">Grape</name>
    <dbReference type="NCBI Taxonomy" id="29760"/>
    <lineage>
        <taxon>Eukaryota</taxon>
        <taxon>Viridiplantae</taxon>
        <taxon>Streptophyta</taxon>
        <taxon>Embryophyta</taxon>
        <taxon>Tracheophyta</taxon>
        <taxon>Spermatophyta</taxon>
        <taxon>Magnoliopsida</taxon>
        <taxon>eudicotyledons</taxon>
        <taxon>Gunneridae</taxon>
        <taxon>Pentapetalae</taxon>
        <taxon>rosids</taxon>
        <taxon>Vitales</taxon>
        <taxon>Vitaceae</taxon>
        <taxon>Viteae</taxon>
        <taxon>Vitis</taxon>
    </lineage>
</organism>
<gene>
    <name evidence="2" type="ORF">CK203_082294</name>
</gene>
<name>A0A438EQK9_VITVI</name>